<sequence>MLNKNAKLSVKIFAQDIEQKPTRDGYGEGLVFAGEGNSNVVVLCADLTESTRSEAFSKKFPERFFEVGVAEQNLATIAAGMGISGKIPFISSYATFSPGRNWEQIRTTISYNDSNVKIAGAHAGISVGPDGATHQAIEDIATMRVMANMKVFVPCDAIEAKKATVAAAKLWGPVYLRFGREKMPVFTTEETPFTPGKAEIFWESSGKGNRAKKPQAAIIACGSLTHYALLAAKELDEEGVGVCVVNCHTIKPLDENTILEIAKRCGAVVTAEEHQISGGLGGAVSEFLVKKYPVPMEFIGMKNVFGESGEPKELMEKYGMGVKDIKNAVKKVIARKK</sequence>
<name>A0A1G1ZHE7_9BACT</name>
<reference evidence="6 7" key="1">
    <citation type="journal article" date="2016" name="Nat. Commun.">
        <title>Thousands of microbial genomes shed light on interconnected biogeochemical processes in an aquifer system.</title>
        <authorList>
            <person name="Anantharaman K."/>
            <person name="Brown C.T."/>
            <person name="Hug L.A."/>
            <person name="Sharon I."/>
            <person name="Castelle C.J."/>
            <person name="Probst A.J."/>
            <person name="Thomas B.C."/>
            <person name="Singh A."/>
            <person name="Wilkins M.J."/>
            <person name="Karaoz U."/>
            <person name="Brodie E.L."/>
            <person name="Williams K.H."/>
            <person name="Hubbard S.S."/>
            <person name="Banfield J.F."/>
        </authorList>
    </citation>
    <scope>NUCLEOTIDE SEQUENCE [LARGE SCALE GENOMIC DNA]</scope>
</reference>
<organism evidence="6 7">
    <name type="scientific">Candidatus Harrisonbacteria bacterium RIFCSPHIGHO2_02_FULL_42_16</name>
    <dbReference type="NCBI Taxonomy" id="1798404"/>
    <lineage>
        <taxon>Bacteria</taxon>
        <taxon>Candidatus Harrisoniibacteriota</taxon>
    </lineage>
</organism>
<dbReference type="SMART" id="SM00861">
    <property type="entry name" value="Transket_pyr"/>
    <property type="match status" value="1"/>
</dbReference>
<dbReference type="PANTHER" id="PTHR43825">
    <property type="entry name" value="PYRUVATE DEHYDROGENASE E1 COMPONENT"/>
    <property type="match status" value="1"/>
</dbReference>
<dbReference type="Gene3D" id="3.40.50.970">
    <property type="match status" value="1"/>
</dbReference>
<evidence type="ECO:0000256" key="4">
    <source>
        <dbReference type="ARBA" id="ARBA00023052"/>
    </source>
</evidence>
<dbReference type="InterPro" id="IPR033248">
    <property type="entry name" value="Transketolase_C"/>
</dbReference>
<accession>A0A1G1ZHE7</accession>
<dbReference type="PANTHER" id="PTHR43825:SF1">
    <property type="entry name" value="TRANSKETOLASE-LIKE PYRIMIDINE-BINDING DOMAIN-CONTAINING PROTEIN"/>
    <property type="match status" value="1"/>
</dbReference>
<dbReference type="Pfam" id="PF02779">
    <property type="entry name" value="Transket_pyr"/>
    <property type="match status" value="1"/>
</dbReference>
<dbReference type="InterPro" id="IPR051157">
    <property type="entry name" value="PDH/Transketolase"/>
</dbReference>
<evidence type="ECO:0000256" key="2">
    <source>
        <dbReference type="ARBA" id="ARBA00007131"/>
    </source>
</evidence>
<dbReference type="InterPro" id="IPR020826">
    <property type="entry name" value="Transketolase_BS"/>
</dbReference>
<protein>
    <submittedName>
        <fullName evidence="6">Transketolase</fullName>
    </submittedName>
</protein>
<evidence type="ECO:0000256" key="3">
    <source>
        <dbReference type="ARBA" id="ARBA00022679"/>
    </source>
</evidence>
<dbReference type="CDD" id="cd07033">
    <property type="entry name" value="TPP_PYR_DXS_TK_like"/>
    <property type="match status" value="1"/>
</dbReference>
<comment type="similarity">
    <text evidence="2">Belongs to the transketolase family.</text>
</comment>
<comment type="cofactor">
    <cofactor evidence="1">
        <name>thiamine diphosphate</name>
        <dbReference type="ChEBI" id="CHEBI:58937"/>
    </cofactor>
</comment>
<feature type="domain" description="Transketolase-like pyrimidine-binding" evidence="5">
    <location>
        <begin position="20"/>
        <end position="185"/>
    </location>
</feature>
<dbReference type="Proteomes" id="UP000177960">
    <property type="component" value="Unassembled WGS sequence"/>
</dbReference>
<dbReference type="InterPro" id="IPR009014">
    <property type="entry name" value="Transketo_C/PFOR_II"/>
</dbReference>
<dbReference type="Pfam" id="PF02780">
    <property type="entry name" value="Transketolase_C"/>
    <property type="match status" value="1"/>
</dbReference>
<keyword evidence="3" id="KW-0808">Transferase</keyword>
<dbReference type="STRING" id="1798404.A3B92_02040"/>
<gene>
    <name evidence="6" type="ORF">A3B92_02040</name>
</gene>
<proteinExistence type="inferred from homology"/>
<dbReference type="EMBL" id="MHJG01000023">
    <property type="protein sequence ID" value="OGY63370.1"/>
    <property type="molecule type" value="Genomic_DNA"/>
</dbReference>
<dbReference type="SUPFAM" id="SSF52922">
    <property type="entry name" value="TK C-terminal domain-like"/>
    <property type="match status" value="1"/>
</dbReference>
<dbReference type="SUPFAM" id="SSF52518">
    <property type="entry name" value="Thiamin diphosphate-binding fold (THDP-binding)"/>
    <property type="match status" value="1"/>
</dbReference>
<dbReference type="InterPro" id="IPR029061">
    <property type="entry name" value="THDP-binding"/>
</dbReference>
<keyword evidence="4" id="KW-0786">Thiamine pyrophosphate</keyword>
<dbReference type="GO" id="GO:0016740">
    <property type="term" value="F:transferase activity"/>
    <property type="evidence" value="ECO:0007669"/>
    <property type="project" value="UniProtKB-KW"/>
</dbReference>
<dbReference type="InterPro" id="IPR005475">
    <property type="entry name" value="Transketolase-like_Pyr-bd"/>
</dbReference>
<evidence type="ECO:0000259" key="5">
    <source>
        <dbReference type="SMART" id="SM00861"/>
    </source>
</evidence>
<comment type="caution">
    <text evidence="6">The sequence shown here is derived from an EMBL/GenBank/DDBJ whole genome shotgun (WGS) entry which is preliminary data.</text>
</comment>
<dbReference type="AlphaFoldDB" id="A0A1G1ZHE7"/>
<evidence type="ECO:0000256" key="1">
    <source>
        <dbReference type="ARBA" id="ARBA00001964"/>
    </source>
</evidence>
<evidence type="ECO:0000313" key="7">
    <source>
        <dbReference type="Proteomes" id="UP000177960"/>
    </source>
</evidence>
<dbReference type="PROSITE" id="PS00802">
    <property type="entry name" value="TRANSKETOLASE_2"/>
    <property type="match status" value="1"/>
</dbReference>
<evidence type="ECO:0000313" key="6">
    <source>
        <dbReference type="EMBL" id="OGY63370.1"/>
    </source>
</evidence>
<dbReference type="Gene3D" id="3.40.50.920">
    <property type="match status" value="1"/>
</dbReference>
<dbReference type="FunFam" id="3.40.50.970:FF:000129">
    <property type="entry name" value="Transketolase"/>
    <property type="match status" value="1"/>
</dbReference>